<evidence type="ECO:0000259" key="2">
    <source>
        <dbReference type="Pfam" id="PF07201"/>
    </source>
</evidence>
<dbReference type="NCBIfam" id="TIGR02568">
    <property type="entry name" value="LcrE"/>
    <property type="match status" value="1"/>
</dbReference>
<proteinExistence type="predicted"/>
<evidence type="ECO:0000313" key="4">
    <source>
        <dbReference type="EMBL" id="MDK2123484.1"/>
    </source>
</evidence>
<dbReference type="InterPro" id="IPR013401">
    <property type="entry name" value="T3SS_LcrE"/>
</dbReference>
<gene>
    <name evidence="4" type="primary">sctW</name>
    <name evidence="4" type="ORF">PZA18_05415</name>
</gene>
<organism evidence="4 5">
    <name type="scientific">Parachitinimonas caeni</name>
    <dbReference type="NCBI Taxonomy" id="3031301"/>
    <lineage>
        <taxon>Bacteria</taxon>
        <taxon>Pseudomonadati</taxon>
        <taxon>Pseudomonadota</taxon>
        <taxon>Betaproteobacteria</taxon>
        <taxon>Neisseriales</taxon>
        <taxon>Chitinibacteraceae</taxon>
        <taxon>Parachitinimonas</taxon>
    </lineage>
</organism>
<dbReference type="InterPro" id="IPR015144">
    <property type="entry name" value="T3SS_TyeA"/>
</dbReference>
<reference evidence="4" key="1">
    <citation type="submission" date="2023-03" db="EMBL/GenBank/DDBJ databases">
        <title>Chitinimonas shenzhenensis gen. nov., sp. nov., a novel member of family Burkholderiaceae isolated from activated sludge collected in Shen Zhen, China.</title>
        <authorList>
            <person name="Wang X."/>
        </authorList>
    </citation>
    <scope>NUCLEOTIDE SEQUENCE</scope>
    <source>
        <strain evidence="4">DQS-5</strain>
    </source>
</reference>
<accession>A0ABT7DTT3</accession>
<name>A0ABT7DTT3_9NEIS</name>
<dbReference type="RefSeq" id="WP_284099784.1">
    <property type="nucleotide sequence ID" value="NZ_JARRAF010000005.1"/>
</dbReference>
<dbReference type="Proteomes" id="UP001172778">
    <property type="component" value="Unassembled WGS sequence"/>
</dbReference>
<sequence>MVRIDNPNLGMSGLASQGNAPNAQTGNQKTGNLRGEAVTLNQDAGGLDTDSVEEISMHFSEKAEEKDLKERQLESHHQMEVMKVEEILAYLQAMQDQNDPEKLAATAKRMLDKNNQASPRQTARQSFGDLAGQYLALQYAARRGEEDGADPAILERIHDAIAEMETDFGPQIRATLNSANAASAEFHSSPSTAAQLRNTYQDIVVGQDTLANTLRSVLERFGEDDFPRAVAGLIKALGDDLAAARPSKEPARLQAILTDLYQLEVTVTILDQCKDLAATLKKDHGLTTVDSLKLMKDLVNITAERWVNSNRFTALADQHGAKEPTPQVSFISGVKQSLRDMPVKIFADTDTRQALLTAVQDALDIAIEKEEEA</sequence>
<feature type="compositionally biased region" description="Polar residues" evidence="1">
    <location>
        <begin position="14"/>
        <end position="30"/>
    </location>
</feature>
<feature type="domain" description="Hypersensitivity response secretion-like HrpJ" evidence="2">
    <location>
        <begin position="64"/>
        <end position="221"/>
    </location>
</feature>
<dbReference type="Pfam" id="PF09059">
    <property type="entry name" value="TyeA"/>
    <property type="match status" value="1"/>
</dbReference>
<feature type="region of interest" description="Disordered" evidence="1">
    <location>
        <begin position="1"/>
        <end position="30"/>
    </location>
</feature>
<comment type="caution">
    <text evidence="4">The sequence shown here is derived from an EMBL/GenBank/DDBJ whole genome shotgun (WGS) entry which is preliminary data.</text>
</comment>
<dbReference type="InterPro" id="IPR010812">
    <property type="entry name" value="HrpJ-like"/>
</dbReference>
<dbReference type="InterPro" id="IPR038347">
    <property type="entry name" value="TyeA_sf"/>
</dbReference>
<feature type="domain" description="Type III secretion system effector delivery regulator TyeA" evidence="3">
    <location>
        <begin position="293"/>
        <end position="372"/>
    </location>
</feature>
<dbReference type="NCBIfam" id="TIGR02511">
    <property type="entry name" value="type_III_tyeA"/>
    <property type="match status" value="1"/>
</dbReference>
<dbReference type="InterPro" id="IPR013351">
    <property type="entry name" value="T3SS_TyeA-rel"/>
</dbReference>
<keyword evidence="5" id="KW-1185">Reference proteome</keyword>
<dbReference type="SUPFAM" id="SSF140591">
    <property type="entry name" value="Type III secretion system domain"/>
    <property type="match status" value="2"/>
</dbReference>
<dbReference type="Gene3D" id="1.10.150.630">
    <property type="match status" value="1"/>
</dbReference>
<evidence type="ECO:0000313" key="5">
    <source>
        <dbReference type="Proteomes" id="UP001172778"/>
    </source>
</evidence>
<evidence type="ECO:0000256" key="1">
    <source>
        <dbReference type="SAM" id="MobiDB-lite"/>
    </source>
</evidence>
<dbReference type="Pfam" id="PF07201">
    <property type="entry name" value="HrpJ"/>
    <property type="match status" value="1"/>
</dbReference>
<evidence type="ECO:0000259" key="3">
    <source>
        <dbReference type="Pfam" id="PF09059"/>
    </source>
</evidence>
<protein>
    <submittedName>
        <fullName evidence="4">Type III secretion system gatekeeper subunit SctW</fullName>
    </submittedName>
</protein>
<dbReference type="Gene3D" id="1.20.1280.80">
    <property type="match status" value="1"/>
</dbReference>
<dbReference type="EMBL" id="JARRAF010000005">
    <property type="protein sequence ID" value="MDK2123484.1"/>
    <property type="molecule type" value="Genomic_DNA"/>
</dbReference>